<proteinExistence type="predicted"/>
<protein>
    <submittedName>
        <fullName evidence="2">Uncharacterized protein</fullName>
    </submittedName>
</protein>
<keyword evidence="1" id="KW-0472">Membrane</keyword>
<name>A0ABW5D9W6_9BACT</name>
<keyword evidence="1" id="KW-0812">Transmembrane</keyword>
<organism evidence="2 3">
    <name type="scientific">Luteolibacter algae</name>
    <dbReference type="NCBI Taxonomy" id="454151"/>
    <lineage>
        <taxon>Bacteria</taxon>
        <taxon>Pseudomonadati</taxon>
        <taxon>Verrucomicrobiota</taxon>
        <taxon>Verrucomicrobiia</taxon>
        <taxon>Verrucomicrobiales</taxon>
        <taxon>Verrucomicrobiaceae</taxon>
        <taxon>Luteolibacter</taxon>
    </lineage>
</organism>
<comment type="caution">
    <text evidence="2">The sequence shown here is derived from an EMBL/GenBank/DDBJ whole genome shotgun (WGS) entry which is preliminary data.</text>
</comment>
<keyword evidence="1" id="KW-1133">Transmembrane helix</keyword>
<gene>
    <name evidence="2" type="ORF">ACFSSA_09250</name>
</gene>
<reference evidence="3" key="1">
    <citation type="journal article" date="2019" name="Int. J. Syst. Evol. Microbiol.">
        <title>The Global Catalogue of Microorganisms (GCM) 10K type strain sequencing project: providing services to taxonomists for standard genome sequencing and annotation.</title>
        <authorList>
            <consortium name="The Broad Institute Genomics Platform"/>
            <consortium name="The Broad Institute Genome Sequencing Center for Infectious Disease"/>
            <person name="Wu L."/>
            <person name="Ma J."/>
        </authorList>
    </citation>
    <scope>NUCLEOTIDE SEQUENCE [LARGE SCALE GENOMIC DNA]</scope>
    <source>
        <strain evidence="3">CGMCC 4.7106</strain>
    </source>
</reference>
<dbReference type="Proteomes" id="UP001597375">
    <property type="component" value="Unassembled WGS sequence"/>
</dbReference>
<feature type="transmembrane region" description="Helical" evidence="1">
    <location>
        <begin position="17"/>
        <end position="42"/>
    </location>
</feature>
<evidence type="ECO:0000313" key="3">
    <source>
        <dbReference type="Proteomes" id="UP001597375"/>
    </source>
</evidence>
<keyword evidence="3" id="KW-1185">Reference proteome</keyword>
<evidence type="ECO:0000256" key="1">
    <source>
        <dbReference type="SAM" id="Phobius"/>
    </source>
</evidence>
<dbReference type="EMBL" id="JBHUIT010000017">
    <property type="protein sequence ID" value="MFD2256861.1"/>
    <property type="molecule type" value="Genomic_DNA"/>
</dbReference>
<accession>A0ABW5D9W6</accession>
<dbReference type="RefSeq" id="WP_386820150.1">
    <property type="nucleotide sequence ID" value="NZ_JBHUIT010000017.1"/>
</dbReference>
<sequence length="103" mass="11549">MDTFVNRTLLLLKPSNLIWIITLSLGVYILISGIGAIAMANLSFGDSPVMRPLENVFRAIYSDKWHSEALRVAGSVVTGYWPIAGKQLKKADRMLCARPWRSR</sequence>
<evidence type="ECO:0000313" key="2">
    <source>
        <dbReference type="EMBL" id="MFD2256861.1"/>
    </source>
</evidence>